<dbReference type="InterPro" id="IPR036397">
    <property type="entry name" value="RNaseH_sf"/>
</dbReference>
<dbReference type="SUPFAM" id="SSF56672">
    <property type="entry name" value="DNA/RNA polymerases"/>
    <property type="match status" value="1"/>
</dbReference>
<evidence type="ECO:0000256" key="6">
    <source>
        <dbReference type="ARBA" id="ARBA00022918"/>
    </source>
</evidence>
<dbReference type="InterPro" id="IPR041373">
    <property type="entry name" value="RT_RNaseH"/>
</dbReference>
<dbReference type="InterPro" id="IPR041588">
    <property type="entry name" value="Integrase_H2C2"/>
</dbReference>
<feature type="domain" description="Integrase catalytic" evidence="7">
    <location>
        <begin position="370"/>
        <end position="538"/>
    </location>
</feature>
<dbReference type="Gene3D" id="3.30.420.10">
    <property type="entry name" value="Ribonuclease H-like superfamily/Ribonuclease H"/>
    <property type="match status" value="1"/>
</dbReference>
<dbReference type="InterPro" id="IPR043128">
    <property type="entry name" value="Rev_trsase/Diguanyl_cyclase"/>
</dbReference>
<evidence type="ECO:0000256" key="5">
    <source>
        <dbReference type="ARBA" id="ARBA00022801"/>
    </source>
</evidence>
<dbReference type="InterPro" id="IPR050951">
    <property type="entry name" value="Retrovirus_Pol_polyprotein"/>
</dbReference>
<dbReference type="EMBL" id="BQNB010018733">
    <property type="protein sequence ID" value="GJT77678.1"/>
    <property type="molecule type" value="Genomic_DNA"/>
</dbReference>
<dbReference type="Pfam" id="PF00665">
    <property type="entry name" value="rve"/>
    <property type="match status" value="1"/>
</dbReference>
<comment type="caution">
    <text evidence="8">The sequence shown here is derived from an EMBL/GenBank/DDBJ whole genome shotgun (WGS) entry which is preliminary data.</text>
</comment>
<organism evidence="8 9">
    <name type="scientific">Tanacetum coccineum</name>
    <dbReference type="NCBI Taxonomy" id="301880"/>
    <lineage>
        <taxon>Eukaryota</taxon>
        <taxon>Viridiplantae</taxon>
        <taxon>Streptophyta</taxon>
        <taxon>Embryophyta</taxon>
        <taxon>Tracheophyta</taxon>
        <taxon>Spermatophyta</taxon>
        <taxon>Magnoliopsida</taxon>
        <taxon>eudicotyledons</taxon>
        <taxon>Gunneridae</taxon>
        <taxon>Pentapetalae</taxon>
        <taxon>asterids</taxon>
        <taxon>campanulids</taxon>
        <taxon>Asterales</taxon>
        <taxon>Asteraceae</taxon>
        <taxon>Asteroideae</taxon>
        <taxon>Anthemideae</taxon>
        <taxon>Anthemidinae</taxon>
        <taxon>Tanacetum</taxon>
    </lineage>
</organism>
<dbReference type="PANTHER" id="PTHR37984:SF5">
    <property type="entry name" value="PROTEIN NYNRIN-LIKE"/>
    <property type="match status" value="1"/>
</dbReference>
<keyword evidence="3" id="KW-0540">Nuclease</keyword>
<evidence type="ECO:0000256" key="4">
    <source>
        <dbReference type="ARBA" id="ARBA00022759"/>
    </source>
</evidence>
<dbReference type="InterPro" id="IPR012337">
    <property type="entry name" value="RNaseH-like_sf"/>
</dbReference>
<evidence type="ECO:0000259" key="7">
    <source>
        <dbReference type="PROSITE" id="PS50994"/>
    </source>
</evidence>
<dbReference type="PROSITE" id="PS50994">
    <property type="entry name" value="INTEGRASE"/>
    <property type="match status" value="1"/>
</dbReference>
<reference evidence="8" key="2">
    <citation type="submission" date="2022-01" db="EMBL/GenBank/DDBJ databases">
        <authorList>
            <person name="Yamashiro T."/>
            <person name="Shiraishi A."/>
            <person name="Satake H."/>
            <person name="Nakayama K."/>
        </authorList>
    </citation>
    <scope>NUCLEOTIDE SEQUENCE</scope>
</reference>
<proteinExistence type="predicted"/>
<keyword evidence="9" id="KW-1185">Reference proteome</keyword>
<dbReference type="InterPro" id="IPR001584">
    <property type="entry name" value="Integrase_cat-core"/>
</dbReference>
<gene>
    <name evidence="8" type="ORF">Tco_1044403</name>
</gene>
<dbReference type="Proteomes" id="UP001151760">
    <property type="component" value="Unassembled WGS sequence"/>
</dbReference>
<dbReference type="CDD" id="cd09274">
    <property type="entry name" value="RNase_HI_RT_Ty3"/>
    <property type="match status" value="1"/>
</dbReference>
<dbReference type="Pfam" id="PF17921">
    <property type="entry name" value="Integrase_H2C2"/>
    <property type="match status" value="1"/>
</dbReference>
<evidence type="ECO:0000256" key="2">
    <source>
        <dbReference type="ARBA" id="ARBA00022695"/>
    </source>
</evidence>
<keyword evidence="5" id="KW-0378">Hydrolase</keyword>
<dbReference type="PANTHER" id="PTHR37984">
    <property type="entry name" value="PROTEIN CBG26694"/>
    <property type="match status" value="1"/>
</dbReference>
<dbReference type="SUPFAM" id="SSF53098">
    <property type="entry name" value="Ribonuclease H-like"/>
    <property type="match status" value="1"/>
</dbReference>
<evidence type="ECO:0000256" key="1">
    <source>
        <dbReference type="ARBA" id="ARBA00022679"/>
    </source>
</evidence>
<reference evidence="8" key="1">
    <citation type="journal article" date="2022" name="Int. J. Mol. Sci.">
        <title>Draft Genome of Tanacetum Coccineum: Genomic Comparison of Closely Related Tanacetum-Family Plants.</title>
        <authorList>
            <person name="Yamashiro T."/>
            <person name="Shiraishi A."/>
            <person name="Nakayama K."/>
            <person name="Satake H."/>
        </authorList>
    </citation>
    <scope>NUCLEOTIDE SEQUENCE</scope>
</reference>
<keyword evidence="2" id="KW-0548">Nucleotidyltransferase</keyword>
<keyword evidence="6" id="KW-0695">RNA-directed DNA polymerase</keyword>
<sequence>MVTEGIMLGHTVSHKGLEVDKAKINVIAKLPPPTNVKAVRSFLGHAGFYRRFIKDFSKISRPMTKLLEKDSVFNFDEECNKAFETLKEKLTNAPIMVSPNWSLPFELMCDASDFAVGAVLGQREEKHFRPIHFASKTLNSAQQNYTVTEKELLAVVFAFDKFRSYLVLSKTVVFTDHAAIKYLFSKQDAKPRLIRWILLLQEFDIEIKNKKGAENVAADHLSRLEKPNLNDEEINDEFPDEFLMSIKTDEEESPWFADFANYLVGGILRKGLTYAQRCKFFSELKHYFWDEPYLFKACPDGMIRRCVHGSETRKILDECHHGPTRGHYGPSITAKKVFDAGFYWPTIFKEAQTLVQNCDACQRSGSISRRDEMPLNNIQVSEIFDIWGIDFMGPFSKSHKFEYILVAIDYVSKWAEAEALPTNDARVVVNFLKKLFSRFGIPKALISDRGTHFCNRQMEKILKKYGVHHRIATTYHPQTSGQVENTNRALKRILEKTLHELDELRLQAYENSKLYKARTKAYHDKKLRVRKEFKAGDKVLLYNSKYKFKAPKLRPKWCGPFIVKHGYPSGYVELYDKHGGSFIVNGHRVKLYHDEEQLNELAVEEIHLMCEDGRMKAIPFMAPFPANYRETMPWASEKPYIYSVVENTCNEAKLYDLDETGKGIVIKNILYVPSDGSSLEKK</sequence>
<evidence type="ECO:0000313" key="9">
    <source>
        <dbReference type="Proteomes" id="UP001151760"/>
    </source>
</evidence>
<dbReference type="Gene3D" id="1.10.340.70">
    <property type="match status" value="1"/>
</dbReference>
<dbReference type="Pfam" id="PF17917">
    <property type="entry name" value="RT_RNaseH"/>
    <property type="match status" value="1"/>
</dbReference>
<dbReference type="InterPro" id="IPR043502">
    <property type="entry name" value="DNA/RNA_pol_sf"/>
</dbReference>
<keyword evidence="4" id="KW-0255">Endonuclease</keyword>
<keyword evidence="1" id="KW-0808">Transferase</keyword>
<accession>A0ABQ5GSD3</accession>
<name>A0ABQ5GSD3_9ASTR</name>
<dbReference type="Gene3D" id="3.30.70.270">
    <property type="match status" value="1"/>
</dbReference>
<evidence type="ECO:0000313" key="8">
    <source>
        <dbReference type="EMBL" id="GJT77678.1"/>
    </source>
</evidence>
<protein>
    <submittedName>
        <fullName evidence="8">Nucleotidyltransferase, ribonuclease H</fullName>
    </submittedName>
</protein>
<evidence type="ECO:0000256" key="3">
    <source>
        <dbReference type="ARBA" id="ARBA00022722"/>
    </source>
</evidence>